<dbReference type="PANTHER" id="PTHR37422:SF13">
    <property type="entry name" value="LIPOPOLYSACCHARIDE BIOSYNTHESIS PROTEIN PA4999-RELATED"/>
    <property type="match status" value="1"/>
</dbReference>
<feature type="transmembrane region" description="Helical" evidence="5">
    <location>
        <begin position="356"/>
        <end position="379"/>
    </location>
</feature>
<feature type="transmembrane region" description="Helical" evidence="5">
    <location>
        <begin position="239"/>
        <end position="258"/>
    </location>
</feature>
<feature type="transmembrane region" description="Helical" evidence="5">
    <location>
        <begin position="7"/>
        <end position="26"/>
    </location>
</feature>
<accession>A0ABY2PWN5</accession>
<keyword evidence="3 5" id="KW-1133">Transmembrane helix</keyword>
<evidence type="ECO:0000259" key="7">
    <source>
        <dbReference type="Pfam" id="PF11846"/>
    </source>
</evidence>
<feature type="transmembrane region" description="Helical" evidence="5">
    <location>
        <begin position="195"/>
        <end position="213"/>
    </location>
</feature>
<evidence type="ECO:0000256" key="1">
    <source>
        <dbReference type="ARBA" id="ARBA00004141"/>
    </source>
</evidence>
<evidence type="ECO:0000256" key="2">
    <source>
        <dbReference type="ARBA" id="ARBA00022692"/>
    </source>
</evidence>
<keyword evidence="2 5" id="KW-0812">Transmembrane</keyword>
<keyword evidence="8" id="KW-0436">Ligase</keyword>
<feature type="transmembrane region" description="Helical" evidence="5">
    <location>
        <begin position="65"/>
        <end position="84"/>
    </location>
</feature>
<dbReference type="Pfam" id="PF11846">
    <property type="entry name" value="Wzy_C_2"/>
    <property type="match status" value="1"/>
</dbReference>
<dbReference type="GO" id="GO:0016874">
    <property type="term" value="F:ligase activity"/>
    <property type="evidence" value="ECO:0007669"/>
    <property type="project" value="UniProtKB-KW"/>
</dbReference>
<feature type="domain" description="O-antigen ligase-related" evidence="6">
    <location>
        <begin position="203"/>
        <end position="369"/>
    </location>
</feature>
<gene>
    <name evidence="8" type="ORF">DJ535_09225</name>
</gene>
<dbReference type="PANTHER" id="PTHR37422">
    <property type="entry name" value="TEICHURONIC ACID BIOSYNTHESIS PROTEIN TUAE"/>
    <property type="match status" value="1"/>
</dbReference>
<evidence type="ECO:0000313" key="9">
    <source>
        <dbReference type="Proteomes" id="UP000306790"/>
    </source>
</evidence>
<dbReference type="InterPro" id="IPR021797">
    <property type="entry name" value="Wzy_C_2"/>
</dbReference>
<keyword evidence="9" id="KW-1185">Reference proteome</keyword>
<feature type="transmembrane region" description="Helical" evidence="5">
    <location>
        <begin position="38"/>
        <end position="58"/>
    </location>
</feature>
<reference evidence="8 9" key="1">
    <citation type="submission" date="2018-05" db="EMBL/GenBank/DDBJ databases">
        <title>Isolation and genomic analyses of lactose-positive bacteria from faecal samples of preterm neonates.</title>
        <authorList>
            <person name="Chen Y."/>
            <person name="Brook T.C."/>
            <person name="O'Neill I."/>
            <person name="Soe C.Z."/>
            <person name="Hall L.J."/>
            <person name="Hoyles L."/>
        </authorList>
    </citation>
    <scope>NUCLEOTIDE SEQUENCE [LARGE SCALE GENOMIC DNA]</scope>
    <source>
        <strain evidence="8 9">P080C CL</strain>
    </source>
</reference>
<feature type="transmembrane region" description="Helical" evidence="5">
    <location>
        <begin position="447"/>
        <end position="467"/>
    </location>
</feature>
<evidence type="ECO:0000256" key="4">
    <source>
        <dbReference type="ARBA" id="ARBA00023136"/>
    </source>
</evidence>
<feature type="transmembrane region" description="Helical" evidence="5">
    <location>
        <begin position="122"/>
        <end position="144"/>
    </location>
</feature>
<feature type="transmembrane region" description="Helical" evidence="5">
    <location>
        <begin position="407"/>
        <end position="427"/>
    </location>
</feature>
<feature type="domain" description="Virulence factor membrane-bound polymerase C-terminal" evidence="7">
    <location>
        <begin position="394"/>
        <end position="509"/>
    </location>
</feature>
<dbReference type="InterPro" id="IPR051533">
    <property type="entry name" value="WaaL-like"/>
</dbReference>
<evidence type="ECO:0000313" key="8">
    <source>
        <dbReference type="EMBL" id="THE39637.1"/>
    </source>
</evidence>
<proteinExistence type="predicted"/>
<protein>
    <submittedName>
        <fullName evidence="8">O-antigen ligase family protein</fullName>
    </submittedName>
</protein>
<sequence length="586" mass="64978">MNSRTIVKFSLLMLFILFVGILSWPWKTLSGYGMDITLNILVWIWVALWGAALSILLWRKNIKGSLPLVLLLAGAILMSVPLAWTPMSSWGESLTRLGGIWAMALLMGLLLQFPLRGRERQCIYMIIIAAGIIQTGISCWQILAPENAAAWTEYSFAGQNGRPAGTFLQINLLGSFLATAFLCALWLMSSGLMPGLRKASMLCSVLLCAGVIITQSRSALLSAIAGGVLMCIFNRKKPFILAVLVVTLLGSFVGEATLNQRVKLLPQTLDTAMGNLTGTNHDERPRDIDLRTDWNRQHSDAERFTLLKGGMALIYSHIFKGSGLSSFETAFPKALASEGITNPFTVTVRYPHNELIYVWCEGGILALTGILLWLSLVIAPFRAIKARNVCSRGALLLPLLLHIMTEYPLYLSAVHCVLLVILLWLALPVTIKNSEKRWQPSFPLRLGIQAASYVLCLSGTLFMVTALQSAKQLRQAEDFWLSDPSLLAVSGNDYAQADHLLFDRAASDLALFNINSDVSLLIQFQSQAGEWLKWHNDSNMMDSMRKIALYFNNSPQAQYWNYRGCLSFPQDTRFSCTTAVMQGKPQ</sequence>
<dbReference type="InterPro" id="IPR007016">
    <property type="entry name" value="O-antigen_ligase-rel_domated"/>
</dbReference>
<keyword evidence="4 5" id="KW-0472">Membrane</keyword>
<comment type="subcellular location">
    <subcellularLocation>
        <location evidence="1">Membrane</location>
        <topology evidence="1">Multi-pass membrane protein</topology>
    </subcellularLocation>
</comment>
<dbReference type="EMBL" id="QFVP01000004">
    <property type="protein sequence ID" value="THE39637.1"/>
    <property type="molecule type" value="Genomic_DNA"/>
</dbReference>
<evidence type="ECO:0000256" key="5">
    <source>
        <dbReference type="SAM" id="Phobius"/>
    </source>
</evidence>
<name>A0ABY2PWN5_9ENTR</name>
<dbReference type="Proteomes" id="UP000306790">
    <property type="component" value="Unassembled WGS sequence"/>
</dbReference>
<evidence type="ECO:0000256" key="3">
    <source>
        <dbReference type="ARBA" id="ARBA00022989"/>
    </source>
</evidence>
<feature type="transmembrane region" description="Helical" evidence="5">
    <location>
        <begin position="164"/>
        <end position="188"/>
    </location>
</feature>
<comment type="caution">
    <text evidence="8">The sequence shown here is derived from an EMBL/GenBank/DDBJ whole genome shotgun (WGS) entry which is preliminary data.</text>
</comment>
<evidence type="ECO:0000259" key="6">
    <source>
        <dbReference type="Pfam" id="PF04932"/>
    </source>
</evidence>
<organism evidence="8 9">
    <name type="scientific">Citrobacter murliniae</name>
    <dbReference type="NCBI Taxonomy" id="67829"/>
    <lineage>
        <taxon>Bacteria</taxon>
        <taxon>Pseudomonadati</taxon>
        <taxon>Pseudomonadota</taxon>
        <taxon>Gammaproteobacteria</taxon>
        <taxon>Enterobacterales</taxon>
        <taxon>Enterobacteriaceae</taxon>
        <taxon>Citrobacter</taxon>
        <taxon>Citrobacter freundii complex</taxon>
    </lineage>
</organism>
<dbReference type="Pfam" id="PF04932">
    <property type="entry name" value="Wzy_C"/>
    <property type="match status" value="1"/>
</dbReference>
<feature type="transmembrane region" description="Helical" evidence="5">
    <location>
        <begin position="96"/>
        <end position="115"/>
    </location>
</feature>